<feature type="region of interest" description="Disordered" evidence="1">
    <location>
        <begin position="1"/>
        <end position="56"/>
    </location>
</feature>
<evidence type="ECO:0000313" key="2">
    <source>
        <dbReference type="EMBL" id="CAG8593197.1"/>
    </source>
</evidence>
<reference evidence="2 3" key="1">
    <citation type="submission" date="2021-06" db="EMBL/GenBank/DDBJ databases">
        <authorList>
            <person name="Kallberg Y."/>
            <person name="Tangrot J."/>
            <person name="Rosling A."/>
        </authorList>
    </citation>
    <scope>NUCLEOTIDE SEQUENCE [LARGE SCALE GENOMIC DNA]</scope>
    <source>
        <strain evidence="2 3">120-4 pot B 10/14</strain>
    </source>
</reference>
<keyword evidence="3" id="KW-1185">Reference proteome</keyword>
<name>A0ABN7UGS3_GIGMA</name>
<evidence type="ECO:0000256" key="1">
    <source>
        <dbReference type="SAM" id="MobiDB-lite"/>
    </source>
</evidence>
<comment type="caution">
    <text evidence="2">The sequence shown here is derived from an EMBL/GenBank/DDBJ whole genome shotgun (WGS) entry which is preliminary data.</text>
</comment>
<feature type="compositionally biased region" description="Polar residues" evidence="1">
    <location>
        <begin position="1"/>
        <end position="14"/>
    </location>
</feature>
<dbReference type="Proteomes" id="UP000789901">
    <property type="component" value="Unassembled WGS sequence"/>
</dbReference>
<accession>A0ABN7UGS3</accession>
<dbReference type="EMBL" id="CAJVQB010002965">
    <property type="protein sequence ID" value="CAG8593197.1"/>
    <property type="molecule type" value="Genomic_DNA"/>
</dbReference>
<feature type="compositionally biased region" description="Basic and acidic residues" evidence="1">
    <location>
        <begin position="23"/>
        <end position="39"/>
    </location>
</feature>
<evidence type="ECO:0000313" key="3">
    <source>
        <dbReference type="Proteomes" id="UP000789901"/>
    </source>
</evidence>
<protein>
    <submittedName>
        <fullName evidence="2">28809_t:CDS:1</fullName>
    </submittedName>
</protein>
<feature type="compositionally biased region" description="Polar residues" evidence="1">
    <location>
        <begin position="43"/>
        <end position="56"/>
    </location>
</feature>
<gene>
    <name evidence="2" type="ORF">GMARGA_LOCUS6509</name>
</gene>
<proteinExistence type="predicted"/>
<organism evidence="2 3">
    <name type="scientific">Gigaspora margarita</name>
    <dbReference type="NCBI Taxonomy" id="4874"/>
    <lineage>
        <taxon>Eukaryota</taxon>
        <taxon>Fungi</taxon>
        <taxon>Fungi incertae sedis</taxon>
        <taxon>Mucoromycota</taxon>
        <taxon>Glomeromycotina</taxon>
        <taxon>Glomeromycetes</taxon>
        <taxon>Diversisporales</taxon>
        <taxon>Gigasporaceae</taxon>
        <taxon>Gigaspora</taxon>
    </lineage>
</organism>
<sequence length="56" mass="6273">MSAIQEKTPTTSKINLKLQMPTTRERNTDTNNAKKDTSKRGTKINSTNNVKKGTNH</sequence>